<dbReference type="GO" id="GO:0005886">
    <property type="term" value="C:plasma membrane"/>
    <property type="evidence" value="ECO:0007669"/>
    <property type="project" value="TreeGrafter"/>
</dbReference>
<dbReference type="PANTHER" id="PTHR30441:SF4">
    <property type="entry name" value="PROTEIN ASMA"/>
    <property type="match status" value="1"/>
</dbReference>
<dbReference type="AlphaFoldDB" id="A0A3R9P4Y6"/>
<accession>A0A3R9P4Y6</accession>
<evidence type="ECO:0000313" key="3">
    <source>
        <dbReference type="Proteomes" id="UP000270291"/>
    </source>
</evidence>
<proteinExistence type="predicted"/>
<dbReference type="OrthoDB" id="843080at2"/>
<dbReference type="GO" id="GO:0090313">
    <property type="term" value="P:regulation of protein targeting to membrane"/>
    <property type="evidence" value="ECO:0007669"/>
    <property type="project" value="TreeGrafter"/>
</dbReference>
<name>A0A3R9P4Y6_9BACT</name>
<dbReference type="InterPro" id="IPR052894">
    <property type="entry name" value="AsmA-related"/>
</dbReference>
<evidence type="ECO:0000313" key="2">
    <source>
        <dbReference type="EMBL" id="RSK44415.1"/>
    </source>
</evidence>
<organism evidence="2 3">
    <name type="scientific">Hymenobacter perfusus</name>
    <dbReference type="NCBI Taxonomy" id="1236770"/>
    <lineage>
        <taxon>Bacteria</taxon>
        <taxon>Pseudomonadati</taxon>
        <taxon>Bacteroidota</taxon>
        <taxon>Cytophagia</taxon>
        <taxon>Cytophagales</taxon>
        <taxon>Hymenobacteraceae</taxon>
        <taxon>Hymenobacter</taxon>
    </lineage>
</organism>
<feature type="region of interest" description="Disordered" evidence="1">
    <location>
        <begin position="789"/>
        <end position="809"/>
    </location>
</feature>
<dbReference type="EMBL" id="RWIU01000002">
    <property type="protein sequence ID" value="RSK44415.1"/>
    <property type="molecule type" value="Genomic_DNA"/>
</dbReference>
<sequence>MRFLRRSQRPTCYLFVRASMKMPLFRRVLAFSVVGLLLAVVAGGWLLSTHWGRQQLEHLIRQRLARQSDLVLGPMEIDFSMLRDFPHLTASVQHLSLTDTSYQRAVPVLQIGRADVRLELRHIWRGEFRVSHLTIQDAVFRQVTDSLGRDWGLRGKGPRRSQPKSPPDFNLDSLRLLNVRVINRNELHNSGFSAHVRQGRLRVQVKAGQANVRGWLNGQLVYLRSSRGNLFEQEPVVARIRYRYDFQRREGTFERTRATLNGDTVLVNGTHRGASPAEPRGTHLNLTFQGNQPLLEILHTALPPGLERFLRGARSPSHAHIHYTIRGLSGPTTRPRTVLHFTMRNAQVQWADSARRIKRWDARGTFDNGPDHAPRTTSLRFDQCRLYSEAGQLDAVLLVRDFTRPHLSGHVRGRTELQTLASVVVPDLWRARQGQAALDLELNGILPAIPNRTARRALLADTLLPPIAARGTVRLEKATFDIPSRRARMSNLNVQVRLQDSIWRLENLTGRLNGMRVQANATTTHLLAYFSGQHSTTRVEGTFAVDEIQLNELRRLLAAPGGGRKKPAQSPRAGYTRNQDLAARALNVLPPGLRLNVALHCQRLVVGHDTLRRMAATVRHDGHNVQLRDLHVEVWGGQLSGVVSWPTDTLNLQPIAARLAVHFPTLSYQQLLGRITRPSRRPAKAAPDPTLRDVLLAANSDVTATIDRLQLPGSDELTQVQVQLKKNGPDFQIPAFTFRTGMGGQGRISASARLAGHHLSRARANLDLRYATLDVQALLQLLAALSTVPEQPANSTRSRTRRAAGSPSPFLDGTVTGQVRVTADAMHYGALRGQNFRLMSYLEAGRARVEECSMQAFGGQLYLKGILQTDSGANHHPLHAQVRVQQVQLPALFALARELGFDVLGPENIRGTMQAQADVRTDLDQTFLPRLASTRAFLRTDLRNLELLQVDALMQALRILSEKRTSHLFFEPVQPRFVLEGSKVLIPGLNLSSNLTDMQVTGEYSLDGHANLYVGLSPLQALLGNNRKRIARIQSGEATQRRSRGLVFVNLRRTPGTPYKVRLFKKKEQHQMQQELQAKYQQLLRIQPLDTTFRLLQ</sequence>
<evidence type="ECO:0000256" key="1">
    <source>
        <dbReference type="SAM" id="MobiDB-lite"/>
    </source>
</evidence>
<reference evidence="2 3" key="1">
    <citation type="submission" date="2018-12" db="EMBL/GenBank/DDBJ databases">
        <authorList>
            <person name="Feng G."/>
            <person name="Zhu H."/>
        </authorList>
    </citation>
    <scope>NUCLEOTIDE SEQUENCE [LARGE SCALE GENOMIC DNA]</scope>
    <source>
        <strain evidence="2 3">LMG 26000</strain>
    </source>
</reference>
<dbReference type="Proteomes" id="UP000270291">
    <property type="component" value="Unassembled WGS sequence"/>
</dbReference>
<dbReference type="PANTHER" id="PTHR30441">
    <property type="entry name" value="DUF748 DOMAIN-CONTAINING PROTEIN"/>
    <property type="match status" value="1"/>
</dbReference>
<comment type="caution">
    <text evidence="2">The sequence shown here is derived from an EMBL/GenBank/DDBJ whole genome shotgun (WGS) entry which is preliminary data.</text>
</comment>
<keyword evidence="3" id="KW-1185">Reference proteome</keyword>
<gene>
    <name evidence="2" type="ORF">EI293_07765</name>
</gene>
<protein>
    <submittedName>
        <fullName evidence="2">Uncharacterized protein</fullName>
    </submittedName>
</protein>